<evidence type="ECO:0000256" key="4">
    <source>
        <dbReference type="ARBA" id="ARBA00022801"/>
    </source>
</evidence>
<dbReference type="AlphaFoldDB" id="A0A495J337"/>
<dbReference type="Pfam" id="PF13091">
    <property type="entry name" value="PLDc_2"/>
    <property type="match status" value="2"/>
</dbReference>
<dbReference type="PANTHER" id="PTHR43856">
    <property type="entry name" value="CARDIOLIPIN HYDROLASE"/>
    <property type="match status" value="1"/>
</dbReference>
<accession>A0A495J337</accession>
<evidence type="ECO:0000256" key="6">
    <source>
        <dbReference type="ARBA" id="ARBA00023098"/>
    </source>
</evidence>
<dbReference type="GO" id="GO:0016891">
    <property type="term" value="F:RNA endonuclease activity producing 5'-phosphomonoesters, hydrolytic mechanism"/>
    <property type="evidence" value="ECO:0007669"/>
    <property type="project" value="TreeGrafter"/>
</dbReference>
<dbReference type="Proteomes" id="UP000268007">
    <property type="component" value="Unassembled WGS sequence"/>
</dbReference>
<dbReference type="EMBL" id="RBKU01000001">
    <property type="protein sequence ID" value="RKR83396.1"/>
    <property type="molecule type" value="Genomic_DNA"/>
</dbReference>
<dbReference type="GO" id="GO:0006793">
    <property type="term" value="P:phosphorus metabolic process"/>
    <property type="evidence" value="ECO:0007669"/>
    <property type="project" value="UniProtKB-ARBA"/>
</dbReference>
<comment type="caution">
    <text evidence="8">The sequence shown here is derived from an EMBL/GenBank/DDBJ whole genome shotgun (WGS) entry which is preliminary data.</text>
</comment>
<evidence type="ECO:0000313" key="8">
    <source>
        <dbReference type="EMBL" id="RKR83396.1"/>
    </source>
</evidence>
<keyword evidence="4" id="KW-0378">Hydrolase</keyword>
<dbReference type="InterPro" id="IPR025202">
    <property type="entry name" value="PLD-like_dom"/>
</dbReference>
<dbReference type="PROSITE" id="PS50035">
    <property type="entry name" value="PLD"/>
    <property type="match status" value="1"/>
</dbReference>
<dbReference type="EC" id="3.1.4.4" evidence="3"/>
<dbReference type="Gene3D" id="3.30.870.10">
    <property type="entry name" value="Endonuclease Chain A"/>
    <property type="match status" value="2"/>
</dbReference>
<dbReference type="InterPro" id="IPR001736">
    <property type="entry name" value="PLipase_D/transphosphatidylase"/>
</dbReference>
<keyword evidence="9" id="KW-1185">Reference proteome</keyword>
<comment type="similarity">
    <text evidence="2">Belongs to the phospholipase D family.</text>
</comment>
<keyword evidence="5" id="KW-0442">Lipid degradation</keyword>
<sequence length="579" mass="64961">MSQKVSLVPTGIVTPVVQASPPIISVCSNNDQVIVAWKYAEPIKDCIGFAVYRKLNNESDTEADALMNRVGFADEAFKKGEQRPSYEWPIQRFIWTDFSVSEGDTASYKIVPILYDGDQLSKDMLNASAWSAVAQMKTGIDAAGNPSPYHVYFNRGIISSQFFSRMKENLSSELPGTTIKAIIGGANNKLRDFLGGFLDNRLFSLLDDVIGNPDLTIYSALYELHQSDLLDKLKKIGSRAHVILANGAAKKKGEDKNEDSRKEIRDAGVDVYDRIVDVTQKHFAHNKFVVICHKGDPIQIWSGSTNWTPGGLFSQVNNGIFIEDPALAKVYKAEWDALKYDVVTDDSGYGTALYDKNKAAHSFGSANSRVWFAPTPAFDDLKDVESLMEAATTGILFLMFNPGPKNTFFNYIIDLQTRKPDLFIHGVINQDPGATGKIPAPLIFFHQGQQTETDWNAIMPETISEEFSFWYKEVSAGMVTIHSKILVIDPFGPNPYVVTGSHNFGPKASSTNDENLLIINDKKVAEQYAVNIMAVYDHYRWRYSLFKKNTDFKGLSKDREWMADYMENKLRAKELDFWL</sequence>
<evidence type="ECO:0000256" key="3">
    <source>
        <dbReference type="ARBA" id="ARBA00012027"/>
    </source>
</evidence>
<feature type="domain" description="PLD phosphodiesterase" evidence="7">
    <location>
        <begin position="477"/>
        <end position="508"/>
    </location>
</feature>
<dbReference type="OrthoDB" id="9762009at2"/>
<evidence type="ECO:0000256" key="5">
    <source>
        <dbReference type="ARBA" id="ARBA00022963"/>
    </source>
</evidence>
<reference evidence="8 9" key="1">
    <citation type="submission" date="2018-10" db="EMBL/GenBank/DDBJ databases">
        <title>Genomic Encyclopedia of Archaeal and Bacterial Type Strains, Phase II (KMG-II): from individual species to whole genera.</title>
        <authorList>
            <person name="Goeker M."/>
        </authorList>
    </citation>
    <scope>NUCLEOTIDE SEQUENCE [LARGE SCALE GENOMIC DNA]</scope>
    <source>
        <strain evidence="8 9">DSM 18602</strain>
    </source>
</reference>
<evidence type="ECO:0000313" key="9">
    <source>
        <dbReference type="Proteomes" id="UP000268007"/>
    </source>
</evidence>
<dbReference type="RefSeq" id="WP_121198901.1">
    <property type="nucleotide sequence ID" value="NZ_RBKU01000001.1"/>
</dbReference>
<protein>
    <recommendedName>
        <fullName evidence="3">phospholipase D</fullName>
        <ecNumber evidence="3">3.1.4.4</ecNumber>
    </recommendedName>
</protein>
<dbReference type="InterPro" id="IPR051406">
    <property type="entry name" value="PLD_domain"/>
</dbReference>
<comment type="catalytic activity">
    <reaction evidence="1">
        <text>a 1,2-diacyl-sn-glycero-3-phosphocholine + H2O = a 1,2-diacyl-sn-glycero-3-phosphate + choline + H(+)</text>
        <dbReference type="Rhea" id="RHEA:14445"/>
        <dbReference type="ChEBI" id="CHEBI:15354"/>
        <dbReference type="ChEBI" id="CHEBI:15377"/>
        <dbReference type="ChEBI" id="CHEBI:15378"/>
        <dbReference type="ChEBI" id="CHEBI:57643"/>
        <dbReference type="ChEBI" id="CHEBI:58608"/>
        <dbReference type="EC" id="3.1.4.4"/>
    </reaction>
</comment>
<dbReference type="GO" id="GO:0016042">
    <property type="term" value="P:lipid catabolic process"/>
    <property type="evidence" value="ECO:0007669"/>
    <property type="project" value="UniProtKB-KW"/>
</dbReference>
<evidence type="ECO:0000259" key="7">
    <source>
        <dbReference type="PROSITE" id="PS50035"/>
    </source>
</evidence>
<keyword evidence="6" id="KW-0443">Lipid metabolism</keyword>
<proteinExistence type="inferred from homology"/>
<dbReference type="PANTHER" id="PTHR43856:SF1">
    <property type="entry name" value="MITOCHONDRIAL CARDIOLIPIN HYDROLASE"/>
    <property type="match status" value="1"/>
</dbReference>
<name>A0A495J337_9SPHI</name>
<evidence type="ECO:0000256" key="1">
    <source>
        <dbReference type="ARBA" id="ARBA00000798"/>
    </source>
</evidence>
<organism evidence="8 9">
    <name type="scientific">Mucilaginibacter gracilis</name>
    <dbReference type="NCBI Taxonomy" id="423350"/>
    <lineage>
        <taxon>Bacteria</taxon>
        <taxon>Pseudomonadati</taxon>
        <taxon>Bacteroidota</taxon>
        <taxon>Sphingobacteriia</taxon>
        <taxon>Sphingobacteriales</taxon>
        <taxon>Sphingobacteriaceae</taxon>
        <taxon>Mucilaginibacter</taxon>
    </lineage>
</organism>
<dbReference type="GO" id="GO:0004630">
    <property type="term" value="F:phospholipase D activity"/>
    <property type="evidence" value="ECO:0007669"/>
    <property type="project" value="UniProtKB-EC"/>
</dbReference>
<gene>
    <name evidence="8" type="ORF">BDD43_3604</name>
</gene>
<dbReference type="SUPFAM" id="SSF56024">
    <property type="entry name" value="Phospholipase D/nuclease"/>
    <property type="match status" value="2"/>
</dbReference>
<evidence type="ECO:0000256" key="2">
    <source>
        <dbReference type="ARBA" id="ARBA00008664"/>
    </source>
</evidence>